<dbReference type="PANTHER" id="PTHR14324:SF3">
    <property type="entry name" value="CONDENSIN-2 COMPLEX SUBUNIT H2"/>
    <property type="match status" value="1"/>
</dbReference>
<reference evidence="6 7" key="1">
    <citation type="submission" date="2021-06" db="EMBL/GenBank/DDBJ databases">
        <authorList>
            <person name="Palmer J.M."/>
        </authorList>
    </citation>
    <scope>NUCLEOTIDE SEQUENCE [LARGE SCALE GENOMIC DNA]</scope>
    <source>
        <strain evidence="6 7">XR_2019</strain>
        <tissue evidence="6">Muscle</tissue>
    </source>
</reference>
<keyword evidence="2" id="KW-0226">DNA condensation</keyword>
<protein>
    <recommendedName>
        <fullName evidence="1">Condensin-2 complex subunit H2</fullName>
    </recommendedName>
    <alternativeName>
        <fullName evidence="3">Non-SMC condensin II complex subunit H2</fullName>
    </alternativeName>
</protein>
<sequence length="670" mass="76487">MWRSSSQVFPLLLLNHPEVLLSAPGLLQARLWISHGSWQWCQDEVRIEGDVCFVQLPGLGPYENPFPESSHIMESTESRYAHLLQPIRELTKNWEIDVASELNDYLEEVNFSHVRTISSSFTQSSICLQLDEMCITLDGGKTRLNFAEAALLIQGSTCIYSKKVELLHSLVYQTLQYINNKSKKRSKEAAEALHGAAGATQMSHDAEDVDEFTPLETEVFETFQKSDLDTIVNVVPLPPESLIPPETHEKNKLPLISVKGEVVCSQKDFRINLFIPGQEDLILLMSKSAAASRFLLDQNLEPIEMEHPGLCVLLYLIGNFASCHIKILRANRDRLPIPNWELKALNVDLLVEGSGISWSRRFSIVYWEYPGLLGFQQDLQHANMTLVLCDERVIGPGDVWRSEDNQNLQKGTQAELWKQSHWLRDIMRSEAASTIPPDDAAENFLPFNEDMDLDQDPEEHIERQQVSSQAQSEGRMIRERRDLEVEKQEEMIPAAVETWTLHDPYSVNGEDKPFKAGKCYKVPNGLDDGGKRKRRRPALLQDFRTWFSGTFDPPEPKLKVGPTFPDLNYIYLSFIKDKVKKQKRICRRVGVVMSEEELRRTFLQPEEVEPVDEFRHAELPGQFIFCQSFLNAPTHQTPFCTFIPPRTDASLIQSISSGFSSCLELRTLTQ</sequence>
<name>A0ABV0W8H2_9TELE</name>
<proteinExistence type="predicted"/>
<feature type="chain" id="PRO_5047378796" description="Condensin-2 complex subunit H2" evidence="4">
    <location>
        <begin position="23"/>
        <end position="670"/>
    </location>
</feature>
<organism evidence="6 7">
    <name type="scientific">Xenotaenia resolanae</name>
    <dbReference type="NCBI Taxonomy" id="208358"/>
    <lineage>
        <taxon>Eukaryota</taxon>
        <taxon>Metazoa</taxon>
        <taxon>Chordata</taxon>
        <taxon>Craniata</taxon>
        <taxon>Vertebrata</taxon>
        <taxon>Euteleostomi</taxon>
        <taxon>Actinopterygii</taxon>
        <taxon>Neopterygii</taxon>
        <taxon>Teleostei</taxon>
        <taxon>Neoteleostei</taxon>
        <taxon>Acanthomorphata</taxon>
        <taxon>Ovalentaria</taxon>
        <taxon>Atherinomorphae</taxon>
        <taxon>Cyprinodontiformes</taxon>
        <taxon>Goodeidae</taxon>
        <taxon>Xenotaenia</taxon>
    </lineage>
</organism>
<dbReference type="EMBL" id="JAHRIM010034221">
    <property type="protein sequence ID" value="MEQ2265841.1"/>
    <property type="molecule type" value="Genomic_DNA"/>
</dbReference>
<feature type="domain" description="Condensin II complex subunit H2 N-terminal" evidence="5">
    <location>
        <begin position="129"/>
        <end position="216"/>
    </location>
</feature>
<evidence type="ECO:0000256" key="3">
    <source>
        <dbReference type="ARBA" id="ARBA00030479"/>
    </source>
</evidence>
<keyword evidence="7" id="KW-1185">Reference proteome</keyword>
<dbReference type="InterPro" id="IPR009378">
    <property type="entry name" value="H2_N"/>
</dbReference>
<evidence type="ECO:0000313" key="7">
    <source>
        <dbReference type="Proteomes" id="UP001444071"/>
    </source>
</evidence>
<evidence type="ECO:0000256" key="4">
    <source>
        <dbReference type="SAM" id="SignalP"/>
    </source>
</evidence>
<evidence type="ECO:0000313" key="6">
    <source>
        <dbReference type="EMBL" id="MEQ2265841.1"/>
    </source>
</evidence>
<comment type="caution">
    <text evidence="6">The sequence shown here is derived from an EMBL/GenBank/DDBJ whole genome shotgun (WGS) entry which is preliminary data.</text>
</comment>
<feature type="domain" description="Condensin II complex subunit H2 N-terminal" evidence="5">
    <location>
        <begin position="78"/>
        <end position="111"/>
    </location>
</feature>
<accession>A0ABV0W8H2</accession>
<dbReference type="PANTHER" id="PTHR14324">
    <property type="entry name" value="CONDENSIN-2 COMPLEX SUBUNIT H2"/>
    <property type="match status" value="1"/>
</dbReference>
<dbReference type="Proteomes" id="UP001444071">
    <property type="component" value="Unassembled WGS sequence"/>
</dbReference>
<gene>
    <name evidence="6" type="ORF">XENORESO_013417</name>
</gene>
<evidence type="ECO:0000256" key="2">
    <source>
        <dbReference type="ARBA" id="ARBA00023067"/>
    </source>
</evidence>
<evidence type="ECO:0000259" key="5">
    <source>
        <dbReference type="Pfam" id="PF06278"/>
    </source>
</evidence>
<dbReference type="Pfam" id="PF06278">
    <property type="entry name" value="CNDH2_N"/>
    <property type="match status" value="2"/>
</dbReference>
<dbReference type="InterPro" id="IPR031739">
    <property type="entry name" value="Ncaph2"/>
</dbReference>
<feature type="signal peptide" evidence="4">
    <location>
        <begin position="1"/>
        <end position="22"/>
    </location>
</feature>
<keyword evidence="4" id="KW-0732">Signal</keyword>
<evidence type="ECO:0000256" key="1">
    <source>
        <dbReference type="ARBA" id="ARBA00016903"/>
    </source>
</evidence>